<dbReference type="Proteomes" id="UP000199310">
    <property type="component" value="Unassembled WGS sequence"/>
</dbReference>
<dbReference type="STRING" id="29529.SAMN04488122_2225"/>
<dbReference type="OrthoDB" id="946740at2"/>
<evidence type="ECO:0000313" key="1">
    <source>
        <dbReference type="EMBL" id="SEW35350.1"/>
    </source>
</evidence>
<dbReference type="EMBL" id="FOJG01000001">
    <property type="protein sequence ID" value="SEW35350.1"/>
    <property type="molecule type" value="Genomic_DNA"/>
</dbReference>
<accession>A0A1I0R4C3</accession>
<keyword evidence="2" id="KW-1185">Reference proteome</keyword>
<protein>
    <submittedName>
        <fullName evidence="1">Uncharacterized protein</fullName>
    </submittedName>
</protein>
<sequence length="179" mass="20516">MKQFLTTFLVIGMLFPAMTGFGRQQTDGLYLSLSDYLGHHLYGSGSIKLHTRKAYLSVQSDAATQHVSRDSVFAVALTAGKTFRLIGHDYYEILNRNAQLLLYKRKVMSSGKAFPADTFRYYFSAGDGPVHELTSWNLKQAFPERASWADKLDTNFHQESDLIAYDSYHHMYKLEWLLQ</sequence>
<proteinExistence type="predicted"/>
<gene>
    <name evidence="1" type="ORF">SAMN04488122_2225</name>
</gene>
<evidence type="ECO:0000313" key="2">
    <source>
        <dbReference type="Proteomes" id="UP000199310"/>
    </source>
</evidence>
<dbReference type="RefSeq" id="WP_089894518.1">
    <property type="nucleotide sequence ID" value="NZ_FOJG01000001.1"/>
</dbReference>
<name>A0A1I0R4C3_9BACT</name>
<organism evidence="1 2">
    <name type="scientific">Chitinophaga arvensicola</name>
    <dbReference type="NCBI Taxonomy" id="29529"/>
    <lineage>
        <taxon>Bacteria</taxon>
        <taxon>Pseudomonadati</taxon>
        <taxon>Bacteroidota</taxon>
        <taxon>Chitinophagia</taxon>
        <taxon>Chitinophagales</taxon>
        <taxon>Chitinophagaceae</taxon>
        <taxon>Chitinophaga</taxon>
    </lineage>
</organism>
<reference evidence="2" key="1">
    <citation type="submission" date="2016-10" db="EMBL/GenBank/DDBJ databases">
        <authorList>
            <person name="Varghese N."/>
            <person name="Submissions S."/>
        </authorList>
    </citation>
    <scope>NUCLEOTIDE SEQUENCE [LARGE SCALE GENOMIC DNA]</scope>
    <source>
        <strain evidence="2">DSM 3695</strain>
    </source>
</reference>
<dbReference type="AlphaFoldDB" id="A0A1I0R4C3"/>